<evidence type="ECO:0000313" key="2">
    <source>
        <dbReference type="EMBL" id="PVH66713.1"/>
    </source>
</evidence>
<dbReference type="Gramene" id="PVH66713">
    <property type="protein sequence ID" value="PVH66713"/>
    <property type="gene ID" value="PAHAL_1G324700"/>
</dbReference>
<proteinExistence type="predicted"/>
<feature type="region of interest" description="Disordered" evidence="1">
    <location>
        <begin position="95"/>
        <end position="191"/>
    </location>
</feature>
<gene>
    <name evidence="2" type="ORF">PAHAL_1G324700</name>
</gene>
<dbReference type="Proteomes" id="UP000243499">
    <property type="component" value="Chromosome 1"/>
</dbReference>
<accession>A0A2T8KX02</accession>
<sequence>MNSEFLVGCKITCLSICLMYRDPVVAEVAAQTPSFHPWIKSLVAPDRSRAATCSGGYSRALVSSGGEPSLLRRYARHHLGREDFAALLADLSMQSAGFGEPPPPDLISAPQQGCSGHRREQRNRAGDLQAAREQRRPRRADGARRGEGLAGRGGAAGVRPSRRDLPSARRRRPVEHRAAGGVHQDQVRQARHLGEQCSHWWNNHRS</sequence>
<reference evidence="2" key="1">
    <citation type="submission" date="2018-04" db="EMBL/GenBank/DDBJ databases">
        <title>WGS assembly of Panicum hallii.</title>
        <authorList>
            <person name="Lovell J."/>
            <person name="Jenkins J."/>
            <person name="Lowry D."/>
            <person name="Mamidi S."/>
            <person name="Sreedasyam A."/>
            <person name="Weng X."/>
            <person name="Barry K."/>
            <person name="Bonette J."/>
            <person name="Campitelli B."/>
            <person name="Daum C."/>
            <person name="Gordon S."/>
            <person name="Gould B."/>
            <person name="Lipzen A."/>
            <person name="Macqueen A."/>
            <person name="Palacio-Mejia J."/>
            <person name="Plott C."/>
            <person name="Shakirov E."/>
            <person name="Shu S."/>
            <person name="Yoshinaga Y."/>
            <person name="Zane M."/>
            <person name="Rokhsar D."/>
            <person name="Grimwood J."/>
            <person name="Schmutz J."/>
            <person name="Juenger T."/>
        </authorList>
    </citation>
    <scope>NUCLEOTIDE SEQUENCE [LARGE SCALE GENOMIC DNA]</scope>
    <source>
        <strain evidence="2">FIL2</strain>
    </source>
</reference>
<organism evidence="2">
    <name type="scientific">Panicum hallii</name>
    <dbReference type="NCBI Taxonomy" id="206008"/>
    <lineage>
        <taxon>Eukaryota</taxon>
        <taxon>Viridiplantae</taxon>
        <taxon>Streptophyta</taxon>
        <taxon>Embryophyta</taxon>
        <taxon>Tracheophyta</taxon>
        <taxon>Spermatophyta</taxon>
        <taxon>Magnoliopsida</taxon>
        <taxon>Liliopsida</taxon>
        <taxon>Poales</taxon>
        <taxon>Poaceae</taxon>
        <taxon>PACMAD clade</taxon>
        <taxon>Panicoideae</taxon>
        <taxon>Panicodae</taxon>
        <taxon>Paniceae</taxon>
        <taxon>Panicinae</taxon>
        <taxon>Panicum</taxon>
        <taxon>Panicum sect. Panicum</taxon>
    </lineage>
</organism>
<protein>
    <submittedName>
        <fullName evidence="2">Uncharacterized protein</fullName>
    </submittedName>
</protein>
<name>A0A2T8KX02_9POAL</name>
<evidence type="ECO:0000256" key="1">
    <source>
        <dbReference type="SAM" id="MobiDB-lite"/>
    </source>
</evidence>
<dbReference type="AlphaFoldDB" id="A0A2T8KX02"/>
<feature type="compositionally biased region" description="Basic and acidic residues" evidence="1">
    <location>
        <begin position="122"/>
        <end position="147"/>
    </location>
</feature>
<dbReference type="EMBL" id="CM008046">
    <property type="protein sequence ID" value="PVH66713.1"/>
    <property type="molecule type" value="Genomic_DNA"/>
</dbReference>